<keyword evidence="2" id="KW-1185">Reference proteome</keyword>
<protein>
    <recommendedName>
        <fullName evidence="3">DUF2281 domain-containing protein</fullName>
    </recommendedName>
</protein>
<gene>
    <name evidence="1" type="ORF">SAMN04488057_10625</name>
</gene>
<dbReference type="STRING" id="388280.SAMN04488057_10625"/>
<proteinExistence type="predicted"/>
<evidence type="ECO:0000313" key="1">
    <source>
        <dbReference type="EMBL" id="SHN06812.1"/>
    </source>
</evidence>
<dbReference type="RefSeq" id="WP_073094690.1">
    <property type="nucleotide sequence ID" value="NZ_FRCY01000006.1"/>
</dbReference>
<evidence type="ECO:0000313" key="2">
    <source>
        <dbReference type="Proteomes" id="UP000184513"/>
    </source>
</evidence>
<dbReference type="OrthoDB" id="1365620at2"/>
<dbReference type="Proteomes" id="UP000184513">
    <property type="component" value="Unassembled WGS sequence"/>
</dbReference>
<organism evidence="1 2">
    <name type="scientific">Cyclobacterium lianum</name>
    <dbReference type="NCBI Taxonomy" id="388280"/>
    <lineage>
        <taxon>Bacteria</taxon>
        <taxon>Pseudomonadati</taxon>
        <taxon>Bacteroidota</taxon>
        <taxon>Cytophagia</taxon>
        <taxon>Cytophagales</taxon>
        <taxon>Cyclobacteriaceae</taxon>
        <taxon>Cyclobacterium</taxon>
    </lineage>
</organism>
<dbReference type="AlphaFoldDB" id="A0A1M7NRX1"/>
<accession>A0A1M7NRX1</accession>
<sequence length="74" mass="8704">MTKEGLIHRTVEALERLPEGRIQEIADFADFVLKKHEEQILQKGIETMVSESDSFAFLQDEEDLYNEDDLKEKY</sequence>
<evidence type="ECO:0008006" key="3">
    <source>
        <dbReference type="Google" id="ProtNLM"/>
    </source>
</evidence>
<name>A0A1M7NRX1_9BACT</name>
<reference evidence="1 2" key="1">
    <citation type="submission" date="2016-11" db="EMBL/GenBank/DDBJ databases">
        <authorList>
            <person name="Jaros S."/>
            <person name="Januszkiewicz K."/>
            <person name="Wedrychowicz H."/>
        </authorList>
    </citation>
    <scope>NUCLEOTIDE SEQUENCE [LARGE SCALE GENOMIC DNA]</scope>
    <source>
        <strain evidence="1 2">CGMCC 1.6102</strain>
    </source>
</reference>
<dbReference type="EMBL" id="FRCY01000006">
    <property type="protein sequence ID" value="SHN06812.1"/>
    <property type="molecule type" value="Genomic_DNA"/>
</dbReference>